<accession>F5YA42</accession>
<dbReference type="Proteomes" id="UP000009222">
    <property type="component" value="Chromosome"/>
</dbReference>
<reference evidence="2" key="1">
    <citation type="submission" date="2009-12" db="EMBL/GenBank/DDBJ databases">
        <title>Complete sequence of Treponema azotonutricium strain ZAS-9.</title>
        <authorList>
            <person name="Tetu S.G."/>
            <person name="Matson E."/>
            <person name="Ren Q."/>
            <person name="Seshadri R."/>
            <person name="Elbourne L."/>
            <person name="Hassan K.A."/>
            <person name="Durkin A."/>
            <person name="Radune D."/>
            <person name="Mohamoud Y."/>
            <person name="Shay R."/>
            <person name="Jin S."/>
            <person name="Zhang X."/>
            <person name="Lucey K."/>
            <person name="Ballor N.R."/>
            <person name="Ottesen E."/>
            <person name="Rosenthal R."/>
            <person name="Allen A."/>
            <person name="Leadbetter J.R."/>
            <person name="Paulsen I.T."/>
        </authorList>
    </citation>
    <scope>NUCLEOTIDE SEQUENCE [LARGE SCALE GENOMIC DNA]</scope>
    <source>
        <strain evidence="2">ATCC BAA-888 / DSM 13862 / ZAS-9</strain>
    </source>
</reference>
<protein>
    <submittedName>
        <fullName evidence="1">Uncharacterized protein</fullName>
    </submittedName>
</protein>
<evidence type="ECO:0000313" key="2">
    <source>
        <dbReference type="Proteomes" id="UP000009222"/>
    </source>
</evidence>
<reference evidence="1 2" key="2">
    <citation type="journal article" date="2011" name="ISME J.">
        <title>RNA-seq reveals cooperative metabolic interactions between two termite-gut spirochete species in co-culture.</title>
        <authorList>
            <person name="Rosenthal A.Z."/>
            <person name="Matson E.G."/>
            <person name="Eldar A."/>
            <person name="Leadbetter J.R."/>
        </authorList>
    </citation>
    <scope>NUCLEOTIDE SEQUENCE [LARGE SCALE GENOMIC DNA]</scope>
    <source>
        <strain evidence="2">ATCC BAA-888 / DSM 13862 / ZAS-9</strain>
    </source>
</reference>
<dbReference type="AlphaFoldDB" id="F5YA42"/>
<dbReference type="EMBL" id="CP001841">
    <property type="protein sequence ID" value="AEF83470.1"/>
    <property type="molecule type" value="Genomic_DNA"/>
</dbReference>
<organism evidence="1 2">
    <name type="scientific">Leadbettera azotonutricia (strain ATCC BAA-888 / DSM 13862 / ZAS-9)</name>
    <name type="common">Treponema azotonutricium</name>
    <dbReference type="NCBI Taxonomy" id="545695"/>
    <lineage>
        <taxon>Bacteria</taxon>
        <taxon>Pseudomonadati</taxon>
        <taxon>Spirochaetota</taxon>
        <taxon>Spirochaetia</taxon>
        <taxon>Spirochaetales</taxon>
        <taxon>Breznakiellaceae</taxon>
        <taxon>Leadbettera</taxon>
    </lineage>
</organism>
<evidence type="ECO:0000313" key="1">
    <source>
        <dbReference type="EMBL" id="AEF83470.1"/>
    </source>
</evidence>
<proteinExistence type="predicted"/>
<dbReference type="HOGENOM" id="CLU_3298063_0_0_12"/>
<dbReference type="InParanoid" id="F5YA42"/>
<sequence>MLLYNSIPIEFVKSYGKMALSCIKKMNGEIVHTKNMCMLI</sequence>
<name>F5YA42_LEAAZ</name>
<gene>
    <name evidence="1" type="ordered locus">TREAZ_2019</name>
</gene>
<keyword evidence="2" id="KW-1185">Reference proteome</keyword>
<dbReference type="KEGG" id="taz:TREAZ_2019"/>